<sequence>MAESTALPERLWLEAGLPLPRVRQLDVMLTQLLAQRAGVAVEAEVLPWRRCLTEVREGRMQGILGLSYSLERAQWAQFPMKGGQLDDQARVWSDAYHWYVRALEPWRWEAGLLKGPVEPRVAAVAGYSVVNHLQAEGVTVGTQVPGSPSALRMLTLNRVDAAALLRTEADPLLRSEPDLAARVVRLEPALLERSYHLAFAIPFARANGPRVSKLWAALPQLRESSAWKAAEAQASSQRQGP</sequence>
<evidence type="ECO:0000313" key="1">
    <source>
        <dbReference type="EMBL" id="MBH9552492.1"/>
    </source>
</evidence>
<comment type="caution">
    <text evidence="1">The sequence shown here is derived from an EMBL/GenBank/DDBJ whole genome shotgun (WGS) entry which is preliminary data.</text>
</comment>
<name>A0A931IV33_9BURK</name>
<protein>
    <submittedName>
        <fullName evidence="1">Transporter substrate-binding domain-containing protein</fullName>
    </submittedName>
</protein>
<dbReference type="SUPFAM" id="SSF53850">
    <property type="entry name" value="Periplasmic binding protein-like II"/>
    <property type="match status" value="1"/>
</dbReference>
<reference evidence="1" key="1">
    <citation type="submission" date="2020-12" db="EMBL/GenBank/DDBJ databases">
        <title>The genome sequence of Inhella sp. 4Y17.</title>
        <authorList>
            <person name="Liu Y."/>
        </authorList>
    </citation>
    <scope>NUCLEOTIDE SEQUENCE</scope>
    <source>
        <strain evidence="1">4Y10</strain>
    </source>
</reference>
<dbReference type="EMBL" id="JAEDAL010000002">
    <property type="protein sequence ID" value="MBH9552492.1"/>
    <property type="molecule type" value="Genomic_DNA"/>
</dbReference>
<evidence type="ECO:0000313" key="2">
    <source>
        <dbReference type="Proteomes" id="UP000620139"/>
    </source>
</evidence>
<dbReference type="AlphaFoldDB" id="A0A931IV33"/>
<dbReference type="RefSeq" id="WP_198100099.1">
    <property type="nucleotide sequence ID" value="NZ_JAEDAL010000002.1"/>
</dbReference>
<organism evidence="1 2">
    <name type="scientific">Inhella gelatinilytica</name>
    <dbReference type="NCBI Taxonomy" id="2795030"/>
    <lineage>
        <taxon>Bacteria</taxon>
        <taxon>Pseudomonadati</taxon>
        <taxon>Pseudomonadota</taxon>
        <taxon>Betaproteobacteria</taxon>
        <taxon>Burkholderiales</taxon>
        <taxon>Sphaerotilaceae</taxon>
        <taxon>Inhella</taxon>
    </lineage>
</organism>
<keyword evidence="2" id="KW-1185">Reference proteome</keyword>
<dbReference type="Gene3D" id="3.40.190.10">
    <property type="entry name" value="Periplasmic binding protein-like II"/>
    <property type="match status" value="2"/>
</dbReference>
<dbReference type="Proteomes" id="UP000620139">
    <property type="component" value="Unassembled WGS sequence"/>
</dbReference>
<gene>
    <name evidence="1" type="ORF">I7X43_06455</name>
</gene>
<accession>A0A931IV33</accession>
<proteinExistence type="predicted"/>